<evidence type="ECO:0000313" key="2">
    <source>
        <dbReference type="EMBL" id="OGG49305.1"/>
    </source>
</evidence>
<protein>
    <recommendedName>
        <fullName evidence="4">DUF306 domain-containing protein</fullName>
    </recommendedName>
</protein>
<feature type="chain" id="PRO_5009523456" description="DUF306 domain-containing protein" evidence="1">
    <location>
        <begin position="19"/>
        <end position="146"/>
    </location>
</feature>
<comment type="caution">
    <text evidence="2">The sequence shown here is derived from an EMBL/GenBank/DDBJ whole genome shotgun (WGS) entry which is preliminary data.</text>
</comment>
<keyword evidence="1" id="KW-0732">Signal</keyword>
<dbReference type="PROSITE" id="PS51257">
    <property type="entry name" value="PROKAR_LIPOPROTEIN"/>
    <property type="match status" value="1"/>
</dbReference>
<dbReference type="AlphaFoldDB" id="A0A1F6CJI3"/>
<evidence type="ECO:0000256" key="1">
    <source>
        <dbReference type="SAM" id="SignalP"/>
    </source>
</evidence>
<reference evidence="2 3" key="1">
    <citation type="journal article" date="2016" name="Nat. Commun.">
        <title>Thousands of microbial genomes shed light on interconnected biogeochemical processes in an aquifer system.</title>
        <authorList>
            <person name="Anantharaman K."/>
            <person name="Brown C.T."/>
            <person name="Hug L.A."/>
            <person name="Sharon I."/>
            <person name="Castelle C.J."/>
            <person name="Probst A.J."/>
            <person name="Thomas B.C."/>
            <person name="Singh A."/>
            <person name="Wilkins M.J."/>
            <person name="Karaoz U."/>
            <person name="Brodie E.L."/>
            <person name="Williams K.H."/>
            <person name="Hubbard S.S."/>
            <person name="Banfield J.F."/>
        </authorList>
    </citation>
    <scope>NUCLEOTIDE SEQUENCE [LARGE SCALE GENOMIC DNA]</scope>
    <source>
        <strain evidence="3">RIFCSPLOWO2_12_FULL_64_10</strain>
    </source>
</reference>
<feature type="signal peptide" evidence="1">
    <location>
        <begin position="1"/>
        <end position="18"/>
    </location>
</feature>
<gene>
    <name evidence="2" type="ORF">A3F84_18570</name>
</gene>
<name>A0A1F6CJI3_HANXR</name>
<proteinExistence type="predicted"/>
<evidence type="ECO:0000313" key="3">
    <source>
        <dbReference type="Proteomes" id="UP000178606"/>
    </source>
</evidence>
<dbReference type="Proteomes" id="UP000178606">
    <property type="component" value="Unassembled WGS sequence"/>
</dbReference>
<dbReference type="EMBL" id="MFKF01000234">
    <property type="protein sequence ID" value="OGG49305.1"/>
    <property type="molecule type" value="Genomic_DNA"/>
</dbReference>
<evidence type="ECO:0008006" key="4">
    <source>
        <dbReference type="Google" id="ProtNLM"/>
    </source>
</evidence>
<sequence length="146" mass="15421">MKRTLTLTMGLAVTVALVSCGTGNPTSPGYSPKPAYEEPSQVPLSIGERLIGTWNAKDGRSSIAFRKGGSVDVTFTRNGASVKVSGAYTVSGHTLTLVADAMEKDKDTSLFTAYTCAIEAEMLILTTSDGKVTAWVRMPPLVMVNS</sequence>
<organism evidence="2 3">
    <name type="scientific">Handelsmanbacteria sp. (strain RIFCSPLOWO2_12_FULL_64_10)</name>
    <dbReference type="NCBI Taxonomy" id="1817868"/>
    <lineage>
        <taxon>Bacteria</taxon>
        <taxon>Candidatus Handelsmaniibacteriota</taxon>
    </lineage>
</organism>
<accession>A0A1F6CJI3</accession>